<dbReference type="SUPFAM" id="SSF57997">
    <property type="entry name" value="Tropomyosin"/>
    <property type="match status" value="1"/>
</dbReference>
<accession>A0A0L0QSE9</accession>
<name>A0A0L0QSE9_VIRPA</name>
<keyword evidence="3" id="KW-1185">Reference proteome</keyword>
<dbReference type="OrthoDB" id="2720606at2"/>
<dbReference type="Proteomes" id="UP000036780">
    <property type="component" value="Unassembled WGS sequence"/>
</dbReference>
<feature type="coiled-coil region" evidence="1">
    <location>
        <begin position="11"/>
        <end position="66"/>
    </location>
</feature>
<dbReference type="Gene3D" id="1.20.5.170">
    <property type="match status" value="1"/>
</dbReference>
<dbReference type="EMBL" id="LGTO01000005">
    <property type="protein sequence ID" value="KNE21620.1"/>
    <property type="molecule type" value="Genomic_DNA"/>
</dbReference>
<evidence type="ECO:0000256" key="1">
    <source>
        <dbReference type="SAM" id="Coils"/>
    </source>
</evidence>
<evidence type="ECO:0000313" key="3">
    <source>
        <dbReference type="Proteomes" id="UP000036780"/>
    </source>
</evidence>
<protein>
    <submittedName>
        <fullName evidence="2">Uncharacterized protein</fullName>
    </submittedName>
</protein>
<comment type="caution">
    <text evidence="2">The sequence shown here is derived from an EMBL/GenBank/DDBJ whole genome shotgun (WGS) entry which is preliminary data.</text>
</comment>
<organism evidence="2 3">
    <name type="scientific">Virgibacillus pantothenticus</name>
    <dbReference type="NCBI Taxonomy" id="1473"/>
    <lineage>
        <taxon>Bacteria</taxon>
        <taxon>Bacillati</taxon>
        <taxon>Bacillota</taxon>
        <taxon>Bacilli</taxon>
        <taxon>Bacillales</taxon>
        <taxon>Bacillaceae</taxon>
        <taxon>Virgibacillus</taxon>
    </lineage>
</organism>
<dbReference type="RefSeq" id="WP_050351060.1">
    <property type="nucleotide sequence ID" value="NZ_BOSN01000004.1"/>
</dbReference>
<gene>
    <name evidence="2" type="ORF">AFK71_08245</name>
</gene>
<evidence type="ECO:0000313" key="2">
    <source>
        <dbReference type="EMBL" id="KNE21620.1"/>
    </source>
</evidence>
<proteinExistence type="predicted"/>
<dbReference type="PATRIC" id="fig|1473.5.peg.4696"/>
<dbReference type="GeneID" id="66872605"/>
<sequence length="136" mass="16117">MQMEEKIISMLEQISKDVKEQGDKIGSLEKRFDSLEQRFDSLETRFNQQEQKLDEQGQRITTIEQRLDEHKDILTALRSGQEYLKAEIDGMRVENAKEFGYVKKELSNMHLNFSVLRDDVWTNKKEIYQLKKAGME</sequence>
<keyword evidence="1" id="KW-0175">Coiled coil</keyword>
<dbReference type="AlphaFoldDB" id="A0A0L0QSE9"/>
<reference evidence="3" key="1">
    <citation type="submission" date="2015-07" db="EMBL/GenBank/DDBJ databases">
        <title>Fjat-10053 dsm26.</title>
        <authorList>
            <person name="Liu B."/>
            <person name="Wang J."/>
            <person name="Zhu Y."/>
            <person name="Liu G."/>
            <person name="Chen Q."/>
            <person name="Chen Z."/>
            <person name="Lan J."/>
            <person name="Che J."/>
            <person name="Ge C."/>
            <person name="Shi H."/>
            <person name="Pan Z."/>
            <person name="Liu X."/>
        </authorList>
    </citation>
    <scope>NUCLEOTIDE SEQUENCE [LARGE SCALE GENOMIC DNA]</scope>
    <source>
        <strain evidence="3">DSM 26</strain>
    </source>
</reference>